<dbReference type="EMBL" id="JAHWDP010000004">
    <property type="protein sequence ID" value="MBW2938453.1"/>
    <property type="molecule type" value="Genomic_DNA"/>
</dbReference>
<gene>
    <name evidence="1" type="ORF">KXJ69_10065</name>
</gene>
<accession>A0A9X1FQA0</accession>
<evidence type="ECO:0000313" key="2">
    <source>
        <dbReference type="Proteomes" id="UP001138686"/>
    </source>
</evidence>
<reference evidence="1" key="1">
    <citation type="submission" date="2021-07" db="EMBL/GenBank/DDBJ databases">
        <title>Aureisphaera sp. CAU 1614 isolated from sea sediment.</title>
        <authorList>
            <person name="Kim W."/>
        </authorList>
    </citation>
    <scope>NUCLEOTIDE SEQUENCE</scope>
    <source>
        <strain evidence="1">CAU 1614</strain>
    </source>
</reference>
<protein>
    <submittedName>
        <fullName evidence="1">Thioesterase family protein</fullName>
    </submittedName>
</protein>
<comment type="caution">
    <text evidence="1">The sequence shown here is derived from an EMBL/GenBank/DDBJ whole genome shotgun (WGS) entry which is preliminary data.</text>
</comment>
<organism evidence="1 2">
    <name type="scientific">Halomarinibacterium sedimenti</name>
    <dbReference type="NCBI Taxonomy" id="2857106"/>
    <lineage>
        <taxon>Bacteria</taxon>
        <taxon>Pseudomonadati</taxon>
        <taxon>Bacteroidota</taxon>
        <taxon>Flavobacteriia</taxon>
        <taxon>Flavobacteriales</taxon>
        <taxon>Flavobacteriaceae</taxon>
        <taxon>Halomarinibacterium</taxon>
    </lineage>
</organism>
<dbReference type="RefSeq" id="WP_219052983.1">
    <property type="nucleotide sequence ID" value="NZ_JAHWDP010000004.1"/>
</dbReference>
<keyword evidence="2" id="KW-1185">Reference proteome</keyword>
<evidence type="ECO:0000313" key="1">
    <source>
        <dbReference type="EMBL" id="MBW2938453.1"/>
    </source>
</evidence>
<sequence length="157" mass="18760">MYTKQFEIRWSDVDANLHLRNSAYIDYMSHTRMSYFNEKGFGQKRLYKMHLGPVALYEHMYYFKEVFPGKPIQVSIQLNGISEKGTFFSFVHNFYNREGKNLARCEMLGAWIDLETRKLADPPQDIWNFLDGIDKTEDFKILTKEDTRKFQQHPKDL</sequence>
<dbReference type="Proteomes" id="UP001138686">
    <property type="component" value="Unassembled WGS sequence"/>
</dbReference>
<proteinExistence type="predicted"/>
<dbReference type="Pfam" id="PF13279">
    <property type="entry name" value="4HBT_2"/>
    <property type="match status" value="1"/>
</dbReference>
<dbReference type="AlphaFoldDB" id="A0A9X1FQA0"/>
<name>A0A9X1FQA0_9FLAO</name>
<dbReference type="CDD" id="cd00586">
    <property type="entry name" value="4HBT"/>
    <property type="match status" value="1"/>
</dbReference>